<comment type="caution">
    <text evidence="8">The sequence shown here is derived from an EMBL/GenBank/DDBJ whole genome shotgun (WGS) entry which is preliminary data.</text>
</comment>
<evidence type="ECO:0000313" key="8">
    <source>
        <dbReference type="EMBL" id="KMZ65576.1"/>
    </source>
</evidence>
<keyword evidence="2" id="KW-0964">Secreted</keyword>
<dbReference type="InterPro" id="IPR050581">
    <property type="entry name" value="CRR_secretory_protein"/>
</dbReference>
<reference evidence="9" key="1">
    <citation type="journal article" date="2016" name="Nature">
        <title>The genome of the seagrass Zostera marina reveals angiosperm adaptation to the sea.</title>
        <authorList>
            <person name="Olsen J.L."/>
            <person name="Rouze P."/>
            <person name="Verhelst B."/>
            <person name="Lin Y.-C."/>
            <person name="Bayer T."/>
            <person name="Collen J."/>
            <person name="Dattolo E."/>
            <person name="De Paoli E."/>
            <person name="Dittami S."/>
            <person name="Maumus F."/>
            <person name="Michel G."/>
            <person name="Kersting A."/>
            <person name="Lauritano C."/>
            <person name="Lohaus R."/>
            <person name="Toepel M."/>
            <person name="Tonon T."/>
            <person name="Vanneste K."/>
            <person name="Amirebrahimi M."/>
            <person name="Brakel J."/>
            <person name="Bostroem C."/>
            <person name="Chovatia M."/>
            <person name="Grimwood J."/>
            <person name="Jenkins J.W."/>
            <person name="Jueterbock A."/>
            <person name="Mraz A."/>
            <person name="Stam W.T."/>
            <person name="Tice H."/>
            <person name="Bornberg-Bauer E."/>
            <person name="Green P.J."/>
            <person name="Pearson G.A."/>
            <person name="Procaccini G."/>
            <person name="Duarte C.M."/>
            <person name="Schmutz J."/>
            <person name="Reusch T.B.H."/>
            <person name="Van de Peer Y."/>
        </authorList>
    </citation>
    <scope>NUCLEOTIDE SEQUENCE [LARGE SCALE GENOMIC DNA]</scope>
    <source>
        <strain evidence="9">cv. Finnish</strain>
    </source>
</reference>
<dbReference type="InterPro" id="IPR038408">
    <property type="entry name" value="GNK2_sf"/>
</dbReference>
<evidence type="ECO:0000256" key="6">
    <source>
        <dbReference type="SAM" id="SignalP"/>
    </source>
</evidence>
<name>A0A0K9P9C1_ZOSMR</name>
<feature type="signal peptide" evidence="6">
    <location>
        <begin position="1"/>
        <end position="23"/>
    </location>
</feature>
<sequence>MFLQTSISHLFILLLYFPLSSNAYYSYEYNITDCDYGNGTYKKDSPYHDNLKLLLDSLSNSTPITGYFQDKKHSSNDSNDVFGHALCRGDVQLLEDCSPCLINAVSQIGKFCPKKKNAAVLYENCFLRYSNQKFFGIPTGTERFINFTAEISKNNREKFIKVREKLFEKLLREATNGTKSPSLFDLGKEVVTSDLTVYGLVQCTRDLSKEDCHDCLKILIQRFPDISYYKVGLVITRLV</sequence>
<evidence type="ECO:0000256" key="4">
    <source>
        <dbReference type="ARBA" id="ARBA00022737"/>
    </source>
</evidence>
<dbReference type="PROSITE" id="PS51473">
    <property type="entry name" value="GNK2"/>
    <property type="match status" value="2"/>
</dbReference>
<evidence type="ECO:0000256" key="2">
    <source>
        <dbReference type="ARBA" id="ARBA00022525"/>
    </source>
</evidence>
<gene>
    <name evidence="8" type="ORF">ZOSMA_318G00010</name>
</gene>
<feature type="chain" id="PRO_5005527550" description="Gnk2-homologous domain-containing protein" evidence="6">
    <location>
        <begin position="24"/>
        <end position="239"/>
    </location>
</feature>
<dbReference type="OrthoDB" id="696781at2759"/>
<accession>A0A0K9P9C1</accession>
<dbReference type="AlphaFoldDB" id="A0A0K9P9C1"/>
<dbReference type="PANTHER" id="PTHR32411">
    <property type="entry name" value="CYSTEINE-RICH REPEAT SECRETORY PROTEIN 38-RELATED"/>
    <property type="match status" value="1"/>
</dbReference>
<dbReference type="EMBL" id="LFYR01001029">
    <property type="protein sequence ID" value="KMZ65576.1"/>
    <property type="molecule type" value="Genomic_DNA"/>
</dbReference>
<proteinExistence type="inferred from homology"/>
<dbReference type="InterPro" id="IPR002902">
    <property type="entry name" value="GNK2"/>
</dbReference>
<keyword evidence="9" id="KW-1185">Reference proteome</keyword>
<dbReference type="OMA" id="YEYNITD"/>
<keyword evidence="4" id="KW-0677">Repeat</keyword>
<dbReference type="GO" id="GO:0005576">
    <property type="term" value="C:extracellular region"/>
    <property type="evidence" value="ECO:0007669"/>
    <property type="project" value="UniProtKB-SubCell"/>
</dbReference>
<comment type="subcellular location">
    <subcellularLocation>
        <location evidence="1">Secreted</location>
    </subcellularLocation>
</comment>
<dbReference type="Gene3D" id="3.30.430.20">
    <property type="entry name" value="Gnk2 domain, C-X8-C-X2-C motif"/>
    <property type="match status" value="2"/>
</dbReference>
<evidence type="ECO:0000256" key="5">
    <source>
        <dbReference type="ARBA" id="ARBA00038515"/>
    </source>
</evidence>
<dbReference type="CDD" id="cd23509">
    <property type="entry name" value="Gnk2-like"/>
    <property type="match status" value="2"/>
</dbReference>
<evidence type="ECO:0000256" key="3">
    <source>
        <dbReference type="ARBA" id="ARBA00022729"/>
    </source>
</evidence>
<keyword evidence="3 6" id="KW-0732">Signal</keyword>
<evidence type="ECO:0000313" key="9">
    <source>
        <dbReference type="Proteomes" id="UP000036987"/>
    </source>
</evidence>
<dbReference type="Proteomes" id="UP000036987">
    <property type="component" value="Unassembled WGS sequence"/>
</dbReference>
<organism evidence="8 9">
    <name type="scientific">Zostera marina</name>
    <name type="common">Eelgrass</name>
    <dbReference type="NCBI Taxonomy" id="29655"/>
    <lineage>
        <taxon>Eukaryota</taxon>
        <taxon>Viridiplantae</taxon>
        <taxon>Streptophyta</taxon>
        <taxon>Embryophyta</taxon>
        <taxon>Tracheophyta</taxon>
        <taxon>Spermatophyta</taxon>
        <taxon>Magnoliopsida</taxon>
        <taxon>Liliopsida</taxon>
        <taxon>Zosteraceae</taxon>
        <taxon>Zostera</taxon>
    </lineage>
</organism>
<evidence type="ECO:0000256" key="1">
    <source>
        <dbReference type="ARBA" id="ARBA00004613"/>
    </source>
</evidence>
<feature type="domain" description="Gnk2-homologous" evidence="7">
    <location>
        <begin position="29"/>
        <end position="134"/>
    </location>
</feature>
<dbReference type="PANTHER" id="PTHR32411:SF43">
    <property type="entry name" value="CYSTEINE-RICH REPEAT SECRETORY PROTEIN 38"/>
    <property type="match status" value="1"/>
</dbReference>
<evidence type="ECO:0000259" key="7">
    <source>
        <dbReference type="PROSITE" id="PS51473"/>
    </source>
</evidence>
<protein>
    <recommendedName>
        <fullName evidence="7">Gnk2-homologous domain-containing protein</fullName>
    </recommendedName>
</protein>
<feature type="domain" description="Gnk2-homologous" evidence="7">
    <location>
        <begin position="141"/>
        <end position="239"/>
    </location>
</feature>
<dbReference type="Pfam" id="PF01657">
    <property type="entry name" value="Stress-antifung"/>
    <property type="match status" value="2"/>
</dbReference>
<comment type="similarity">
    <text evidence="5">Belongs to the cysteine-rich repeat secretory protein family.</text>
</comment>